<dbReference type="Proteomes" id="UP001595420">
    <property type="component" value="Unassembled WGS sequence"/>
</dbReference>
<evidence type="ECO:0000313" key="7">
    <source>
        <dbReference type="Proteomes" id="UP001595420"/>
    </source>
</evidence>
<keyword evidence="2 4" id="KW-0238">DNA-binding</keyword>
<dbReference type="InterPro" id="IPR011075">
    <property type="entry name" value="TetR_C"/>
</dbReference>
<sequence>MSTTPADRPKAAERIQAAAKDLFYRHGIRATGIEEVCRVADATKMSLYRTYPSKDALVAAVLCDDGQCYDAWFQSVIADAPTPAARLQALVDAVVQKLRDPDYRGCPLLLAQAEFPDPAHPIHQLVAGQKAGMRDRLVELARQAGAKDPVLLGESLAMLMDGAWASLPYLGGERAGQVLRQGAEAVLRGGLVEPFPAGA</sequence>
<comment type="caution">
    <text evidence="6">The sequence shown here is derived from an EMBL/GenBank/DDBJ whole genome shotgun (WGS) entry which is preliminary data.</text>
</comment>
<reference evidence="7" key="1">
    <citation type="journal article" date="2019" name="Int. J. Syst. Evol. Microbiol.">
        <title>The Global Catalogue of Microorganisms (GCM) 10K type strain sequencing project: providing services to taxonomists for standard genome sequencing and annotation.</title>
        <authorList>
            <consortium name="The Broad Institute Genomics Platform"/>
            <consortium name="The Broad Institute Genome Sequencing Center for Infectious Disease"/>
            <person name="Wu L."/>
            <person name="Ma J."/>
        </authorList>
    </citation>
    <scope>NUCLEOTIDE SEQUENCE [LARGE SCALE GENOMIC DNA]</scope>
    <source>
        <strain evidence="7">CGMCC 1.16855</strain>
    </source>
</reference>
<dbReference type="RefSeq" id="WP_216837333.1">
    <property type="nucleotide sequence ID" value="NZ_JAFNJS010000004.1"/>
</dbReference>
<keyword evidence="7" id="KW-1185">Reference proteome</keyword>
<dbReference type="Pfam" id="PF16925">
    <property type="entry name" value="TetR_C_13"/>
    <property type="match status" value="1"/>
</dbReference>
<accession>A0ABV7BX10</accession>
<dbReference type="InterPro" id="IPR001647">
    <property type="entry name" value="HTH_TetR"/>
</dbReference>
<keyword evidence="1" id="KW-0805">Transcription regulation</keyword>
<dbReference type="EMBL" id="JBHRSB010000004">
    <property type="protein sequence ID" value="MFC3001261.1"/>
    <property type="molecule type" value="Genomic_DNA"/>
</dbReference>
<dbReference type="PANTHER" id="PTHR30055:SF200">
    <property type="entry name" value="HTH-TYPE TRANSCRIPTIONAL REPRESSOR BDCR"/>
    <property type="match status" value="1"/>
</dbReference>
<name>A0ABV7BX10_9PROT</name>
<gene>
    <name evidence="6" type="ORF">ACFOD3_15245</name>
</gene>
<feature type="DNA-binding region" description="H-T-H motif" evidence="4">
    <location>
        <begin position="32"/>
        <end position="51"/>
    </location>
</feature>
<feature type="domain" description="HTH tetR-type" evidence="5">
    <location>
        <begin position="9"/>
        <end position="69"/>
    </location>
</feature>
<organism evidence="6 7">
    <name type="scientific">Falsiroseomonas tokyonensis</name>
    <dbReference type="NCBI Taxonomy" id="430521"/>
    <lineage>
        <taxon>Bacteria</taxon>
        <taxon>Pseudomonadati</taxon>
        <taxon>Pseudomonadota</taxon>
        <taxon>Alphaproteobacteria</taxon>
        <taxon>Acetobacterales</taxon>
        <taxon>Roseomonadaceae</taxon>
        <taxon>Falsiroseomonas</taxon>
    </lineage>
</organism>
<evidence type="ECO:0000256" key="1">
    <source>
        <dbReference type="ARBA" id="ARBA00023015"/>
    </source>
</evidence>
<keyword evidence="3" id="KW-0804">Transcription</keyword>
<evidence type="ECO:0000256" key="3">
    <source>
        <dbReference type="ARBA" id="ARBA00023163"/>
    </source>
</evidence>
<evidence type="ECO:0000259" key="5">
    <source>
        <dbReference type="PROSITE" id="PS50977"/>
    </source>
</evidence>
<dbReference type="Pfam" id="PF00440">
    <property type="entry name" value="TetR_N"/>
    <property type="match status" value="1"/>
</dbReference>
<evidence type="ECO:0000256" key="2">
    <source>
        <dbReference type="ARBA" id="ARBA00023125"/>
    </source>
</evidence>
<protein>
    <submittedName>
        <fullName evidence="6">TetR/AcrR family transcriptional regulator</fullName>
    </submittedName>
</protein>
<dbReference type="PANTHER" id="PTHR30055">
    <property type="entry name" value="HTH-TYPE TRANSCRIPTIONAL REGULATOR RUTR"/>
    <property type="match status" value="1"/>
</dbReference>
<evidence type="ECO:0000313" key="6">
    <source>
        <dbReference type="EMBL" id="MFC3001261.1"/>
    </source>
</evidence>
<dbReference type="InterPro" id="IPR050109">
    <property type="entry name" value="HTH-type_TetR-like_transc_reg"/>
</dbReference>
<proteinExistence type="predicted"/>
<evidence type="ECO:0000256" key="4">
    <source>
        <dbReference type="PROSITE-ProRule" id="PRU00335"/>
    </source>
</evidence>
<dbReference type="PROSITE" id="PS50977">
    <property type="entry name" value="HTH_TETR_2"/>
    <property type="match status" value="1"/>
</dbReference>